<dbReference type="KEGG" id="xya:ET471_08350"/>
<sequence length="119" mass="12908">MSYDVSFRRPTVEPHQDCRAHHVDPATAPDLAWHNHTSNTAGVWRAVGLDLTLFDRRPAGALIAPLDDAITRIAADPCAFDRHVRGGGSWGTVESTLGFLRALRASAEEYPASTVEVSS</sequence>
<name>A0A4P6F3D6_9MICO</name>
<dbReference type="RefSeq" id="WP_129187557.1">
    <property type="nucleotide sequence ID" value="NZ_CP035493.1"/>
</dbReference>
<dbReference type="OrthoDB" id="4773416at2"/>
<organism evidence="1 2">
    <name type="scientific">Xylanimonas protaetiae</name>
    <dbReference type="NCBI Taxonomy" id="2509457"/>
    <lineage>
        <taxon>Bacteria</taxon>
        <taxon>Bacillati</taxon>
        <taxon>Actinomycetota</taxon>
        <taxon>Actinomycetes</taxon>
        <taxon>Micrococcales</taxon>
        <taxon>Promicromonosporaceae</taxon>
        <taxon>Xylanimonas</taxon>
    </lineage>
</organism>
<reference evidence="1 2" key="1">
    <citation type="submission" date="2019-01" db="EMBL/GenBank/DDBJ databases">
        <title>Genome sequencing of strain FW10M-9.</title>
        <authorList>
            <person name="Heo J."/>
            <person name="Kim S.-J."/>
            <person name="Kim J.-S."/>
            <person name="Hong S.-B."/>
            <person name="Kwon S.-W."/>
        </authorList>
    </citation>
    <scope>NUCLEOTIDE SEQUENCE [LARGE SCALE GENOMIC DNA]</scope>
    <source>
        <strain evidence="1 2">FW10M-9</strain>
    </source>
</reference>
<protein>
    <submittedName>
        <fullName evidence="1">Uncharacterized protein</fullName>
    </submittedName>
</protein>
<dbReference type="AlphaFoldDB" id="A0A4P6F3D6"/>
<dbReference type="EMBL" id="CP035493">
    <property type="protein sequence ID" value="QAY70044.1"/>
    <property type="molecule type" value="Genomic_DNA"/>
</dbReference>
<gene>
    <name evidence="1" type="ORF">ET471_08350</name>
</gene>
<dbReference type="Proteomes" id="UP000292118">
    <property type="component" value="Chromosome"/>
</dbReference>
<accession>A0A4P6F3D6</accession>
<evidence type="ECO:0000313" key="1">
    <source>
        <dbReference type="EMBL" id="QAY70044.1"/>
    </source>
</evidence>
<evidence type="ECO:0000313" key="2">
    <source>
        <dbReference type="Proteomes" id="UP000292118"/>
    </source>
</evidence>
<keyword evidence="2" id="KW-1185">Reference proteome</keyword>
<proteinExistence type="predicted"/>